<protein>
    <submittedName>
        <fullName evidence="1">Zincin-like metallopeptidase domain-containing protein</fullName>
    </submittedName>
</protein>
<dbReference type="EMBL" id="CP127526">
    <property type="protein sequence ID" value="XRI74675.1"/>
    <property type="molecule type" value="Genomic_DNA"/>
</dbReference>
<name>A0ACD5HI51_9PROT</name>
<sequence>MATPSNSRSGKARSEREDLRQVLADKLIEQIEAGTAHWQRPWVAGEVLPPVNAVTGKPYRGVNRENLMMFSPDMTDNRWCTYKQAQEQGWQVRKGEKGTLLEVWKEYDHKRTPEEMDAIRAGREKMPQESRAQFGEIPETEKRLGVKYYSVFHASQIDGIPPLERPDINHEIEGKPDERLPKLAEAMGVNLQYGGGKAFYRPSADRVQMPPVETFEKAVGHDTTLLHELSHATGHGSRLNRDLTGSFGTESYAIEELRAEMSAVWTAASLGIGFDPAAQDREEGREVGNSAAYLASWLKALPEKERKQTIMKAIKDAQGISDYLIERTPEIEIAEPAREIEAGKDLETLRQKFQAVNDIGVGDRILRNIGSGFGHYDPEGYLTRTGGSIFEMKASPNGSAHILQVSPENAAPVREFFESALAVDPSGDVGNAMKQAGILVPERKLYRFLHWSNDQDSPDKREYIASHGKEFAALTAEFEKELQEHGEMYQRLLDLPDLPKSKKEMDDILAAAMAERDVTPEIMQETKVEKATALSRGDYVQYVDETGEKREALILGSVDNGLPDMYRTRPILRLHREDGSDRLLLGGDDQYPAFPIPENRIDHHIPIALSPDAIDAVDPVTESYLRNMSSELSNARDEEVLQAVEQALRNNSRGIAGQLEQPENVAPNLDLDLVAVLEKTERIRNGDRSGLPSGLTANRDLSVEYFLSNITERDPQRAEQWAAELRGNPHEYAERVDLEADNIRVVATQLEQGVKRMDAPEVGDLVRFEPNEPDDLRSMPFSGRIIAKLDTNAGDYRYHLQAETGPDKGIEARVYGLDGTFRRIDMEQAFGFDRNSPERLATEREDRANRLLESADQALSVSIEQMEQMRSLVDDKAFDQALENAQSALELPASVGSLSEKAVALNDVSVEMEQALPLFHDNDGGIHGAIAQANSVLSEYENIRHDLPQKEPEKTQEVQAPSVPETENSESVRVVFWAKVNDAEDIANLGLEGAEKPDVVRVQKSLSLSPGDYDRLTNGFLVDDSRLAGLGGHDEEGNRLTVQVDAPDRQRLFIDPQGYDYARYVGVPEGDVERVLTTHSFDLRQERVLGPKEQAIFDYSRFHQKLPENVDRFIERIDQRFDALDPTSSDGFAKAMFDTMAESDKVFGIITKGEDRGAFKPQLDLQKAGVDQDKQHDLAMYWWQVSSDESNRYKTALESARERVTDRLKTHGKEVLRSPGPRSAKETVMASYWKHGLLVDENASTVNKMIEAVEKKDLKTLVSWIGANSQNPGSEEAFSQMTGVTLGKTQKERLQQLADWVGPEKVAAYKAERKATAERRALKAAHDGLYDSYEALNRVNVSVGVASGDPRTRIINGKDYVTVKMSEGLDHIVTKKRGAVNAYYLRSEDGVYSGLKDSAFTDFCKAALVMEPSGDLPKAMRAVEFPVPDRGLSDFLRERDQVLRGTHPQYEDNGRDPAVNAETFVRETIAKDPVRARAWSEELQAQPQMYTLIAGDDPWVGGVKADIPGLVKTMDSAIAEKVEMASQPKTPEQDKGNAYEAKQRARKDRMLARAAKIREEAKAKIGQASKMSDVIPFGQPILVDHYSAGRDRRYRKRIGDLMDKGTLMLRQADAMESRAKNENTVISADDPNALEKLKEKLASLQKSQEMMKAANAMLRKESDPEKRLQNLQELGFTQKQATEVLHPYHPYGAGFAGFELRNNNASIKRIEDRVKGLEKAQTLEDRTTEYAWGSVRENKENNRIQFLFDGKPEKEVIDLMKQTGFRWAPSEKAWQRQWTGNAVSAARRTIQQLNEMQPQMKKEAEQKASPYRAPVRQKSAGIEL</sequence>
<reference evidence="1 2" key="1">
    <citation type="journal article" date="2021" name="ISME J.">
        <title>Genomic evolution of the class Acidithiobacillia: deep-branching Proteobacteria living in extreme acidic conditions.</title>
        <authorList>
            <person name="Moya-Beltran A."/>
            <person name="Beard S."/>
            <person name="Rojas-Villalobos C."/>
            <person name="Issotta F."/>
            <person name="Gallardo Y."/>
            <person name="Ulloa R."/>
            <person name="Giaveno A."/>
            <person name="Degli Esposti M."/>
            <person name="Johnson D.B."/>
            <person name="Quatrini R."/>
        </authorList>
    </citation>
    <scope>NUCLEOTIDE SEQUENCE [LARGE SCALE GENOMIC DNA]</scope>
    <source>
        <strain evidence="1 2">GG1-14</strain>
    </source>
</reference>
<keyword evidence="2" id="KW-1185">Reference proteome</keyword>
<organism evidence="1 2">
    <name type="scientific">Acidithiobacillus montserratensis</name>
    <dbReference type="NCBI Taxonomy" id="2729135"/>
    <lineage>
        <taxon>Bacteria</taxon>
        <taxon>Pseudomonadati</taxon>
        <taxon>Pseudomonadota</taxon>
        <taxon>Acidithiobacillia</taxon>
        <taxon>Acidithiobacillales</taxon>
        <taxon>Acidithiobacillaceae</taxon>
        <taxon>Acidithiobacillus</taxon>
    </lineage>
</organism>
<accession>A0ACD5HI51</accession>
<evidence type="ECO:0000313" key="1">
    <source>
        <dbReference type="EMBL" id="XRI74675.1"/>
    </source>
</evidence>
<gene>
    <name evidence="1" type="ORF">HHS34_005635</name>
</gene>
<evidence type="ECO:0000313" key="2">
    <source>
        <dbReference type="Proteomes" id="UP001195965"/>
    </source>
</evidence>
<proteinExistence type="predicted"/>
<dbReference type="Proteomes" id="UP001195965">
    <property type="component" value="Chromosome"/>
</dbReference>